<dbReference type="Proteomes" id="UP001212997">
    <property type="component" value="Unassembled WGS sequence"/>
</dbReference>
<evidence type="ECO:0000313" key="2">
    <source>
        <dbReference type="Proteomes" id="UP001212997"/>
    </source>
</evidence>
<proteinExistence type="predicted"/>
<name>A0AAD5V0P5_9APHY</name>
<evidence type="ECO:0000313" key="1">
    <source>
        <dbReference type="EMBL" id="KAJ3479308.1"/>
    </source>
</evidence>
<sequence length="340" mass="38893">MGQHWNIIDIDKRLQIKFLGKIIEFFFWRYEARLFSAITQPPIKETPIMVPYVRGTTGLLKLPQELILEIVPCIDDFIDAVALVMTNKMLYSLGFELIQRRMVRMSAPSIGSKILCLGDGIAWGRSDLPPGVTARDWENAMEGAERNEEYFNNYYELTSNTFYELEGGNLRIPFLSAVLAGWGEKGMWYRGSSNQDPWHKALTAMLTLGDARNCGRNDDQLVLCNLTKRVYVDAGKAWELIKTSFLRTDDGIPYLLEIILQCHICWSSDPDMSFSYEGELHRGAWAADRFEITTRDKFMTIKPFPGGAQDDWKDVTEPAMEITNNFAIAYDVFLTSARNF</sequence>
<gene>
    <name evidence="1" type="ORF">NLI96_g9153</name>
</gene>
<accession>A0AAD5V0P5</accession>
<reference evidence="1" key="1">
    <citation type="submission" date="2022-07" db="EMBL/GenBank/DDBJ databases">
        <title>Genome Sequence of Physisporinus lineatus.</title>
        <authorList>
            <person name="Buettner E."/>
        </authorList>
    </citation>
    <scope>NUCLEOTIDE SEQUENCE</scope>
    <source>
        <strain evidence="1">VT162</strain>
    </source>
</reference>
<organism evidence="1 2">
    <name type="scientific">Meripilus lineatus</name>
    <dbReference type="NCBI Taxonomy" id="2056292"/>
    <lineage>
        <taxon>Eukaryota</taxon>
        <taxon>Fungi</taxon>
        <taxon>Dikarya</taxon>
        <taxon>Basidiomycota</taxon>
        <taxon>Agaricomycotina</taxon>
        <taxon>Agaricomycetes</taxon>
        <taxon>Polyporales</taxon>
        <taxon>Meripilaceae</taxon>
        <taxon>Meripilus</taxon>
    </lineage>
</organism>
<protein>
    <submittedName>
        <fullName evidence="1">Uncharacterized protein</fullName>
    </submittedName>
</protein>
<keyword evidence="2" id="KW-1185">Reference proteome</keyword>
<dbReference type="EMBL" id="JANAWD010000447">
    <property type="protein sequence ID" value="KAJ3479308.1"/>
    <property type="molecule type" value="Genomic_DNA"/>
</dbReference>
<comment type="caution">
    <text evidence="1">The sequence shown here is derived from an EMBL/GenBank/DDBJ whole genome shotgun (WGS) entry which is preliminary data.</text>
</comment>
<dbReference type="AlphaFoldDB" id="A0AAD5V0P5"/>